<organism evidence="4 5">
    <name type="scientific">Methylococcus capsulatus</name>
    <dbReference type="NCBI Taxonomy" id="414"/>
    <lineage>
        <taxon>Bacteria</taxon>
        <taxon>Pseudomonadati</taxon>
        <taxon>Pseudomonadota</taxon>
        <taxon>Gammaproteobacteria</taxon>
        <taxon>Methylococcales</taxon>
        <taxon>Methylococcaceae</taxon>
        <taxon>Methylococcus</taxon>
    </lineage>
</organism>
<protein>
    <recommendedName>
        <fullName evidence="6">L-lysine 6-oxidase</fullName>
    </recommendedName>
</protein>
<dbReference type="AlphaFoldDB" id="A0AA35UI49"/>
<evidence type="ECO:0008006" key="6">
    <source>
        <dbReference type="Google" id="ProtNLM"/>
    </source>
</evidence>
<evidence type="ECO:0000259" key="2">
    <source>
        <dbReference type="Pfam" id="PF17990"/>
    </source>
</evidence>
<feature type="compositionally biased region" description="Polar residues" evidence="1">
    <location>
        <begin position="790"/>
        <end position="800"/>
    </location>
</feature>
<evidence type="ECO:0000313" key="5">
    <source>
        <dbReference type="Proteomes" id="UP001158598"/>
    </source>
</evidence>
<dbReference type="InterPro" id="IPR041168">
    <property type="entry name" value="LodA_N"/>
</dbReference>
<name>A0AA35UI49_METCP</name>
<reference evidence="4" key="1">
    <citation type="submission" date="2023-03" db="EMBL/GenBank/DDBJ databases">
        <authorList>
            <person name="Pearce D."/>
        </authorList>
    </citation>
    <scope>NUCLEOTIDE SEQUENCE</scope>
    <source>
        <strain evidence="4">Mc</strain>
    </source>
</reference>
<accession>A0AA35UI49</accession>
<dbReference type="Proteomes" id="UP001158598">
    <property type="component" value="Chromosome"/>
</dbReference>
<evidence type="ECO:0000256" key="1">
    <source>
        <dbReference type="SAM" id="MobiDB-lite"/>
    </source>
</evidence>
<evidence type="ECO:0000259" key="3">
    <source>
        <dbReference type="Pfam" id="PF18417"/>
    </source>
</evidence>
<dbReference type="InterPro" id="IPR033797">
    <property type="entry name" value="LodA"/>
</dbReference>
<feature type="domain" description="L-lysine epsilon oxidase C-terminal" evidence="3">
    <location>
        <begin position="492"/>
        <end position="668"/>
    </location>
</feature>
<feature type="region of interest" description="Disordered" evidence="1">
    <location>
        <begin position="788"/>
        <end position="807"/>
    </location>
</feature>
<dbReference type="GO" id="GO:0033736">
    <property type="term" value="F:L-lysine 6-oxidase activity"/>
    <property type="evidence" value="ECO:0007669"/>
    <property type="project" value="InterPro"/>
</dbReference>
<dbReference type="Pfam" id="PF17990">
    <property type="entry name" value="LodA_N"/>
    <property type="match status" value="1"/>
</dbReference>
<feature type="compositionally biased region" description="Basic and acidic residues" evidence="1">
    <location>
        <begin position="433"/>
        <end position="448"/>
    </location>
</feature>
<proteinExistence type="predicted"/>
<dbReference type="CDD" id="cd14732">
    <property type="entry name" value="LodA"/>
    <property type="match status" value="1"/>
</dbReference>
<gene>
    <name evidence="4" type="ORF">MCNOR_1876</name>
</gene>
<feature type="region of interest" description="Disordered" evidence="1">
    <location>
        <begin position="147"/>
        <end position="170"/>
    </location>
</feature>
<dbReference type="GO" id="GO:1900191">
    <property type="term" value="P:negative regulation of single-species biofilm formation"/>
    <property type="evidence" value="ECO:0007669"/>
    <property type="project" value="InterPro"/>
</dbReference>
<dbReference type="GO" id="GO:0031640">
    <property type="term" value="P:killing of cells of another organism"/>
    <property type="evidence" value="ECO:0007669"/>
    <property type="project" value="InterPro"/>
</dbReference>
<dbReference type="EMBL" id="OX458332">
    <property type="protein sequence ID" value="CAI8817428.1"/>
    <property type="molecule type" value="Genomic_DNA"/>
</dbReference>
<dbReference type="Pfam" id="PF18417">
    <property type="entry name" value="LodA_C"/>
    <property type="match status" value="1"/>
</dbReference>
<feature type="domain" description="L-Lysine epsilon oxidase N-terminal" evidence="2">
    <location>
        <begin position="7"/>
        <end position="267"/>
    </location>
</feature>
<dbReference type="InterPro" id="IPR041173">
    <property type="entry name" value="LodA_C"/>
</dbReference>
<sequence>MSTYKIHPGIGIARLGNSEAEFYIAPEVPAGLPVECDAQGNPILAPDGSGPVLVKTFKDKQGRIKRQAARFQVFVYDDDSPDGRPLKIGDKVSGGGNHGTLIDIQWRVYLANKKASWYEFQQRMGEHGYAPTATRRNTDVADRDRLIIDPGPRSVNTGTRRRASFDRSGNGTYATTFPPLDITPHAIDTLGEILTDDQGRLLVLGGHGHSGSEKSGPGEPHISDYANNDGWYDDVSDGPVMARLVMYSEQVGQNRYIDVEYPAWVIVGYPRFVPQILDMITMDDVLYDLYLREFACDTALYGELGDFDHPAKVPGHDPAALNQWKAGRLTWNRDYKPWFYRDIWPILFRPNEFIYLSDILAQSNFPHDQERRGTFNPFLLAQTPKRFDHYAEWEAAAQAPNPVTLACLRAENPDNPAFATSLKAAGEAQQGEARIETRRAPPQDKDGRWVLDPYGPMRRFLFDLLRRGGEENEFKVEDKVGSRVHNLPLMPLLCGDNPLSDMASAKFLRLTDYQLFVLRQWAEGCFINEMEEGWLNPKTYPVFLPYSVIPAPTTGRQLDRGVLSNILGGAFCPGGEVGWIMRNPSIYREPYRIKADRAWSDFLQTAAQANAQHGSQLDDVTFAMDSPLSQDNNFHEGLQPGDLTKYMAVPWQADFNECTTQTINITYADWNNIYPESENDLRLKQDEKTWETLWWPAHRPLQSSQLVGFDRNGLPQTTWTTWSQGIQQTNPGDFKMVSEWWKLGFIIRNPYLPADSAARMPSTKLDSLYNTTSYYSVERAGTEHIAAPSPKTTAILNSPKPTDKAGD</sequence>
<evidence type="ECO:0000313" key="4">
    <source>
        <dbReference type="EMBL" id="CAI8817428.1"/>
    </source>
</evidence>
<dbReference type="RefSeq" id="WP_218797019.1">
    <property type="nucleotide sequence ID" value="NZ_CP079097.1"/>
</dbReference>
<feature type="region of interest" description="Disordered" evidence="1">
    <location>
        <begin position="429"/>
        <end position="448"/>
    </location>
</feature>